<keyword evidence="1" id="KW-0732">Signal</keyword>
<dbReference type="RefSeq" id="WP_224311465.1">
    <property type="nucleotide sequence ID" value="NZ_JAIRBM010000002.1"/>
</dbReference>
<dbReference type="EMBL" id="JAIRBM010000002">
    <property type="protein sequence ID" value="MBZ6075426.1"/>
    <property type="molecule type" value="Genomic_DNA"/>
</dbReference>
<feature type="chain" id="PRO_5046898863" evidence="1">
    <location>
        <begin position="26"/>
        <end position="150"/>
    </location>
</feature>
<evidence type="ECO:0000313" key="2">
    <source>
        <dbReference type="EMBL" id="MBZ6075426.1"/>
    </source>
</evidence>
<proteinExistence type="predicted"/>
<comment type="caution">
    <text evidence="2">The sequence shown here is derived from an EMBL/GenBank/DDBJ whole genome shotgun (WGS) entry which is preliminary data.</text>
</comment>
<reference evidence="2 3" key="1">
    <citation type="submission" date="2021-09" db="EMBL/GenBank/DDBJ databases">
        <title>The complete genome sequence of a new microorganism.</title>
        <authorList>
            <person name="Zi Z."/>
        </authorList>
    </citation>
    <scope>NUCLEOTIDE SEQUENCE [LARGE SCALE GENOMIC DNA]</scope>
    <source>
        <strain evidence="2 3">WGZ8</strain>
    </source>
</reference>
<name>A0ABS7VIV1_9HYPH</name>
<evidence type="ECO:0000256" key="1">
    <source>
        <dbReference type="SAM" id="SignalP"/>
    </source>
</evidence>
<sequence length="150" mass="16419">MKLSLVQFALIALLGIGSAAPAANARPFIDSHACRGVVEGVMKGDPDAMIAAINPNPSDVEKLRDGMARMAGAFEGFFKGKTPRLERTLPDISVENYPVSLQIWSFGDKEVYFVGCLMGIIGREPKVYMHIHPFVDEVVKNLKARIDKSE</sequence>
<gene>
    <name evidence="2" type="ORF">K9B37_03835</name>
</gene>
<feature type="signal peptide" evidence="1">
    <location>
        <begin position="1"/>
        <end position="25"/>
    </location>
</feature>
<protein>
    <submittedName>
        <fullName evidence="2">Uncharacterized protein</fullName>
    </submittedName>
</protein>
<evidence type="ECO:0000313" key="3">
    <source>
        <dbReference type="Proteomes" id="UP000704176"/>
    </source>
</evidence>
<keyword evidence="3" id="KW-1185">Reference proteome</keyword>
<accession>A0ABS7VIV1</accession>
<organism evidence="2 3">
    <name type="scientific">Microvirga puerhi</name>
    <dbReference type="NCBI Taxonomy" id="2876078"/>
    <lineage>
        <taxon>Bacteria</taxon>
        <taxon>Pseudomonadati</taxon>
        <taxon>Pseudomonadota</taxon>
        <taxon>Alphaproteobacteria</taxon>
        <taxon>Hyphomicrobiales</taxon>
        <taxon>Methylobacteriaceae</taxon>
        <taxon>Microvirga</taxon>
    </lineage>
</organism>
<dbReference type="Proteomes" id="UP000704176">
    <property type="component" value="Unassembled WGS sequence"/>
</dbReference>